<dbReference type="RefSeq" id="WP_187948371.1">
    <property type="nucleotide sequence ID" value="NZ_WNJQ01000001.1"/>
</dbReference>
<evidence type="ECO:0000256" key="1">
    <source>
        <dbReference type="SAM" id="Phobius"/>
    </source>
</evidence>
<evidence type="ECO:0000313" key="3">
    <source>
        <dbReference type="Proteomes" id="UP000638836"/>
    </source>
</evidence>
<keyword evidence="1" id="KW-0812">Transmembrane</keyword>
<reference evidence="2 3" key="1">
    <citation type="journal article" date="2020" name="Microorganisms">
        <title>New Insight into Antimicrobial Compounds from Food and Marine-Sourced Carnobacterium Species through Phenotype and Genome Analyses.</title>
        <authorList>
            <person name="Begrem S."/>
            <person name="Ivaniuk F."/>
            <person name="Gigout-Chevalier F."/>
            <person name="Kolypczuk L."/>
            <person name="Bonnetot S."/>
            <person name="Leroi F."/>
            <person name="Grovel O."/>
            <person name="Delbarre-Ladrat C."/>
            <person name="Passerini D."/>
        </authorList>
    </citation>
    <scope>NUCLEOTIDE SEQUENCE [LARGE SCALE GENOMIC DNA]</scope>
    <source>
        <strain evidence="2 3">MIP2551</strain>
    </source>
</reference>
<keyword evidence="1" id="KW-1133">Transmembrane helix</keyword>
<organism evidence="2 3">
    <name type="scientific">Carnobacterium inhibens</name>
    <dbReference type="NCBI Taxonomy" id="147709"/>
    <lineage>
        <taxon>Bacteria</taxon>
        <taxon>Bacillati</taxon>
        <taxon>Bacillota</taxon>
        <taxon>Bacilli</taxon>
        <taxon>Lactobacillales</taxon>
        <taxon>Carnobacteriaceae</taxon>
        <taxon>Carnobacterium</taxon>
    </lineage>
</organism>
<keyword evidence="1" id="KW-0472">Membrane</keyword>
<feature type="transmembrane region" description="Helical" evidence="1">
    <location>
        <begin position="103"/>
        <end position="124"/>
    </location>
</feature>
<proteinExistence type="predicted"/>
<sequence length="130" mass="14607">MSITVVRRTGLIGTILKMTIKINGERVAKIANDQKLEMSIPNNVVQICATQSGVKSNTIEVKDGERVQIKSNKWSNRIYVLYYIIFITGIFASNPLYKSIALLMIILLGFILLFIVNAFQLTILDDKTTI</sequence>
<dbReference type="EMBL" id="WNJQ01000001">
    <property type="protein sequence ID" value="MBC9824219.1"/>
    <property type="molecule type" value="Genomic_DNA"/>
</dbReference>
<feature type="transmembrane region" description="Helical" evidence="1">
    <location>
        <begin position="78"/>
        <end position="97"/>
    </location>
</feature>
<evidence type="ECO:0000313" key="2">
    <source>
        <dbReference type="EMBL" id="MBC9824219.1"/>
    </source>
</evidence>
<protein>
    <submittedName>
        <fullName evidence="2">Uncharacterized protein</fullName>
    </submittedName>
</protein>
<accession>A0ABR7T7S9</accession>
<keyword evidence="3" id="KW-1185">Reference proteome</keyword>
<dbReference type="Proteomes" id="UP000638836">
    <property type="component" value="Unassembled WGS sequence"/>
</dbReference>
<comment type="caution">
    <text evidence="2">The sequence shown here is derived from an EMBL/GenBank/DDBJ whole genome shotgun (WGS) entry which is preliminary data.</text>
</comment>
<gene>
    <name evidence="2" type="ORF">GLO26_00050</name>
</gene>
<name>A0ABR7T7S9_9LACT</name>